<dbReference type="RefSeq" id="WP_011713825.1">
    <property type="nucleotide sequence ID" value="NC_008576.1"/>
</dbReference>
<sequence length="264" mass="29721">MFESMVPVNRERHGHKKVRADNNFSFASHFHLAYLTMHEFARAASIYPVVFLEESQNDTFRPVALLGLEAGENLFVSAQGEWLASYIPAIIRRYPFALTKAGDDRYVVCLDEASSMINDDEGLPLFDEQGEPTQVIENVRKYLGELQQMDQMTQAFTQFLQANNLLTPLNMRVNGSSGVRNISGCYVINEERMNKFSNEKFLEVREKGFLPAIYAQLISLSQIERLASMQKEGAALNVEREPLGQVVAAAKSAKSTKNSSKNLQ</sequence>
<organism evidence="1 2">
    <name type="scientific">Magnetococcus marinus (strain ATCC BAA-1437 / JCM 17883 / MC-1)</name>
    <dbReference type="NCBI Taxonomy" id="156889"/>
    <lineage>
        <taxon>Bacteria</taxon>
        <taxon>Pseudomonadati</taxon>
        <taxon>Pseudomonadota</taxon>
        <taxon>Magnetococcia</taxon>
        <taxon>Magnetococcales</taxon>
        <taxon>Magnetococcaceae</taxon>
        <taxon>Magnetococcus</taxon>
    </lineage>
</organism>
<evidence type="ECO:0000313" key="2">
    <source>
        <dbReference type="Proteomes" id="UP000002586"/>
    </source>
</evidence>
<proteinExistence type="predicted"/>
<dbReference type="Proteomes" id="UP000002586">
    <property type="component" value="Chromosome"/>
</dbReference>
<dbReference type="OrthoDB" id="9806524at2"/>
<accession>A0L9R0</accession>
<keyword evidence="2" id="KW-1185">Reference proteome</keyword>
<dbReference type="AlphaFoldDB" id="A0L9R0"/>
<dbReference type="HOGENOM" id="CLU_074824_1_1_5"/>
<dbReference type="eggNOG" id="COG1262">
    <property type="taxonomic scope" value="Bacteria"/>
</dbReference>
<dbReference type="InterPro" id="IPR010836">
    <property type="entry name" value="SapC"/>
</dbReference>
<dbReference type="KEGG" id="mgm:Mmc1_2202"/>
<name>A0L9R0_MAGMM</name>
<gene>
    <name evidence="1" type="ordered locus">Mmc1_2202</name>
</gene>
<dbReference type="Pfam" id="PF07277">
    <property type="entry name" value="SapC"/>
    <property type="match status" value="1"/>
</dbReference>
<reference evidence="2" key="1">
    <citation type="journal article" date="2009" name="Appl. Environ. Microbiol.">
        <title>Complete genome sequence of the chemolithoautotrophic marine magnetotactic coccus strain MC-1.</title>
        <authorList>
            <person name="Schubbe S."/>
            <person name="Williams T.J."/>
            <person name="Xie G."/>
            <person name="Kiss H.E."/>
            <person name="Brettin T.S."/>
            <person name="Martinez D."/>
            <person name="Ross C.A."/>
            <person name="Schuler D."/>
            <person name="Cox B.L."/>
            <person name="Nealson K.H."/>
            <person name="Bazylinski D.A."/>
        </authorList>
    </citation>
    <scope>NUCLEOTIDE SEQUENCE [LARGE SCALE GENOMIC DNA]</scope>
    <source>
        <strain evidence="2">ATCC BAA-1437 / JCM 17883 / MC-1</strain>
    </source>
</reference>
<evidence type="ECO:0000313" key="1">
    <source>
        <dbReference type="EMBL" id="ABK44703.1"/>
    </source>
</evidence>
<reference evidence="1 2" key="2">
    <citation type="journal article" date="2012" name="Int. J. Syst. Evol. Microbiol.">
        <title>Magnetococcus marinus gen. nov., sp. nov., a marine, magnetotactic bacterium that represents a novel lineage (Magnetococcaceae fam. nov.; Magnetococcales ord. nov.) at the base of the Alphaproteobacteria.</title>
        <authorList>
            <person name="Bazylinski D.A."/>
            <person name="Williams T.J."/>
            <person name="Lefevre C.T."/>
            <person name="Berg R.J."/>
            <person name="Zhang C.L."/>
            <person name="Bowser S.S."/>
            <person name="Dean A.J."/>
            <person name="Beveridge T.J."/>
        </authorList>
    </citation>
    <scope>NUCLEOTIDE SEQUENCE [LARGE SCALE GENOMIC DNA]</scope>
    <source>
        <strain evidence="2">ATCC BAA-1437 / JCM 17883 / MC-1</strain>
    </source>
</reference>
<protein>
    <submittedName>
        <fullName evidence="1">SapC family protein</fullName>
    </submittedName>
</protein>
<dbReference type="EMBL" id="CP000471">
    <property type="protein sequence ID" value="ABK44703.1"/>
    <property type="molecule type" value="Genomic_DNA"/>
</dbReference>
<dbReference type="STRING" id="156889.Mmc1_2202"/>